<dbReference type="Pfam" id="PF00378">
    <property type="entry name" value="ECH_1"/>
    <property type="match status" value="1"/>
</dbReference>
<dbReference type="InterPro" id="IPR029045">
    <property type="entry name" value="ClpP/crotonase-like_dom_sf"/>
</dbReference>
<dbReference type="GO" id="GO:0003824">
    <property type="term" value="F:catalytic activity"/>
    <property type="evidence" value="ECO:0007669"/>
    <property type="project" value="InterPro"/>
</dbReference>
<evidence type="ECO:0000256" key="1">
    <source>
        <dbReference type="ARBA" id="ARBA00005254"/>
    </source>
</evidence>
<dbReference type="GO" id="GO:0006635">
    <property type="term" value="P:fatty acid beta-oxidation"/>
    <property type="evidence" value="ECO:0007669"/>
    <property type="project" value="TreeGrafter"/>
</dbReference>
<dbReference type="EMBL" id="JACHFM010000002">
    <property type="protein sequence ID" value="MBB5222581.1"/>
    <property type="molecule type" value="Genomic_DNA"/>
</dbReference>
<gene>
    <name evidence="3" type="ORF">HNP73_002517</name>
</gene>
<dbReference type="RefSeq" id="WP_184149625.1">
    <property type="nucleotide sequence ID" value="NZ_JACHFM010000002.1"/>
</dbReference>
<reference evidence="3 4" key="1">
    <citation type="submission" date="2020-08" db="EMBL/GenBank/DDBJ databases">
        <title>Genomic Encyclopedia of Type Strains, Phase IV (KMG-IV): sequencing the most valuable type-strain genomes for metagenomic binning, comparative biology and taxonomic classification.</title>
        <authorList>
            <person name="Goeker M."/>
        </authorList>
    </citation>
    <scope>NUCLEOTIDE SEQUENCE [LARGE SCALE GENOMIC DNA]</scope>
    <source>
        <strain evidence="3 4">DSM 101730</strain>
    </source>
</reference>
<dbReference type="PANTHER" id="PTHR11941">
    <property type="entry name" value="ENOYL-COA HYDRATASE-RELATED"/>
    <property type="match status" value="1"/>
</dbReference>
<comment type="caution">
    <text evidence="3">The sequence shown here is derived from an EMBL/GenBank/DDBJ whole genome shotgun (WGS) entry which is preliminary data.</text>
</comment>
<name>A0A840STS3_9RHOB</name>
<comment type="similarity">
    <text evidence="1 2">Belongs to the enoyl-CoA hydratase/isomerase family.</text>
</comment>
<dbReference type="PROSITE" id="PS00166">
    <property type="entry name" value="ENOYL_COA_HYDRATASE"/>
    <property type="match status" value="1"/>
</dbReference>
<accession>A0A840STS3</accession>
<dbReference type="CDD" id="cd06558">
    <property type="entry name" value="crotonase-like"/>
    <property type="match status" value="1"/>
</dbReference>
<sequence>MIEAEIDGPVGRIVLNRPEAHNALDRAGIDTFAAVLADWERLDTLRVVVLTGRGRSFCAGASLGEVAGGSFGGVNPLTALCGRLDAVPVPVIAALNGGVYGGGVELALACDFRVGVEGMRAFVPPAKLGIHYEPAGIARAVDRLGSQIARRMFLRAETFGADALLAAGFVDELVPADRLAARTDEIAAEIAALAPLAVRGMKRTLREIVSGTLDETAARARIVACFASEDHAEGLAAQREKRTPRFTGR</sequence>
<organism evidence="3 4">
    <name type="scientific">Amaricoccus macauensis</name>
    <dbReference type="NCBI Taxonomy" id="57001"/>
    <lineage>
        <taxon>Bacteria</taxon>
        <taxon>Pseudomonadati</taxon>
        <taxon>Pseudomonadota</taxon>
        <taxon>Alphaproteobacteria</taxon>
        <taxon>Rhodobacterales</taxon>
        <taxon>Paracoccaceae</taxon>
        <taxon>Amaricoccus</taxon>
    </lineage>
</organism>
<dbReference type="AlphaFoldDB" id="A0A840STS3"/>
<dbReference type="Gene3D" id="3.90.226.10">
    <property type="entry name" value="2-enoyl-CoA Hydratase, Chain A, domain 1"/>
    <property type="match status" value="1"/>
</dbReference>
<dbReference type="PANTHER" id="PTHR11941:SF54">
    <property type="entry name" value="ENOYL-COA HYDRATASE, MITOCHONDRIAL"/>
    <property type="match status" value="1"/>
</dbReference>
<dbReference type="InterPro" id="IPR001753">
    <property type="entry name" value="Enoyl-CoA_hydra/iso"/>
</dbReference>
<dbReference type="SUPFAM" id="SSF52096">
    <property type="entry name" value="ClpP/crotonase"/>
    <property type="match status" value="1"/>
</dbReference>
<evidence type="ECO:0000313" key="3">
    <source>
        <dbReference type="EMBL" id="MBB5222581.1"/>
    </source>
</evidence>
<dbReference type="InterPro" id="IPR018376">
    <property type="entry name" value="Enoyl-CoA_hyd/isom_CS"/>
</dbReference>
<dbReference type="Proteomes" id="UP000549457">
    <property type="component" value="Unassembled WGS sequence"/>
</dbReference>
<proteinExistence type="inferred from homology"/>
<keyword evidence="4" id="KW-1185">Reference proteome</keyword>
<protein>
    <submittedName>
        <fullName evidence="3">Enoyl-CoA hydratase/carnithine racemase</fullName>
    </submittedName>
</protein>
<evidence type="ECO:0000313" key="4">
    <source>
        <dbReference type="Proteomes" id="UP000549457"/>
    </source>
</evidence>
<evidence type="ECO:0000256" key="2">
    <source>
        <dbReference type="RuleBase" id="RU003707"/>
    </source>
</evidence>